<dbReference type="PANTHER" id="PTHR48075:SF5">
    <property type="entry name" value="3-HYDROXYBUTYRYL-COA DEHYDROGENASE"/>
    <property type="match status" value="1"/>
</dbReference>
<feature type="binding site" evidence="3">
    <location>
        <begin position="13"/>
        <end position="18"/>
    </location>
    <ligand>
        <name>NAD(+)</name>
        <dbReference type="ChEBI" id="CHEBI:57540"/>
    </ligand>
</feature>
<feature type="binding site" evidence="3">
    <location>
        <position position="99"/>
    </location>
    <ligand>
        <name>NAD(+)</name>
        <dbReference type="ChEBI" id="CHEBI:57540"/>
    </ligand>
</feature>
<feature type="binding site" evidence="3">
    <location>
        <position position="94"/>
    </location>
    <ligand>
        <name>NAD(+)</name>
        <dbReference type="ChEBI" id="CHEBI:57540"/>
    </ligand>
</feature>
<dbReference type="FunFam" id="3.40.50.720:FF:000009">
    <property type="entry name" value="Fatty oxidation complex, alpha subunit"/>
    <property type="match status" value="1"/>
</dbReference>
<evidence type="ECO:0000259" key="4">
    <source>
        <dbReference type="Pfam" id="PF00725"/>
    </source>
</evidence>
<dbReference type="InterPro" id="IPR006176">
    <property type="entry name" value="3-OHacyl-CoA_DH_NAD-bd"/>
</dbReference>
<evidence type="ECO:0000259" key="5">
    <source>
        <dbReference type="Pfam" id="PF02737"/>
    </source>
</evidence>
<dbReference type="EMBL" id="CP011267">
    <property type="protein sequence ID" value="AKG91112.1"/>
    <property type="molecule type" value="Genomic_DNA"/>
</dbReference>
<accession>A0A0F7IFD4</accession>
<dbReference type="InterPro" id="IPR013328">
    <property type="entry name" value="6PGD_dom2"/>
</dbReference>
<dbReference type="Pfam" id="PF00725">
    <property type="entry name" value="3HCDH"/>
    <property type="match status" value="1"/>
</dbReference>
<sequence length="287" mass="31979">MKVEDVKVVGVLGAGTMGAGIAQVCAMAGFEVVLRDIEDRFLERGLNNIRKSLEKFAAKGKLSEDVETIMGRIKPTTKLEDLADVDLVIEAIIENMEVKKETFRQLNEIVKREDAIFASNTSTLSITEMAAVTRKPENFVGIHFMNPVPVMKGVEIVRGLLTSDETLEFAVEFTKKLGKEPVVCRDSPGFISNRILMPWINEGIWVLYEGVATKEEIDRGMRLFTNVPMGPLELADLIGLDICLAAIETLHRELGDKYRPCPLLKQMVQAGLLGRKTGRGFYDYTQK</sequence>
<organism evidence="6 7">
    <name type="scientific">Geoglobus ahangari</name>
    <dbReference type="NCBI Taxonomy" id="113653"/>
    <lineage>
        <taxon>Archaea</taxon>
        <taxon>Methanobacteriati</taxon>
        <taxon>Methanobacteriota</taxon>
        <taxon>Archaeoglobi</taxon>
        <taxon>Archaeoglobales</taxon>
        <taxon>Archaeoglobaceae</taxon>
        <taxon>Geoglobus</taxon>
    </lineage>
</organism>
<evidence type="ECO:0000256" key="1">
    <source>
        <dbReference type="ARBA" id="ARBA00023002"/>
    </source>
</evidence>
<dbReference type="STRING" id="113653.GAH_01600"/>
<feature type="domain" description="3-hydroxyacyl-CoA dehydrogenase NAD binding" evidence="5">
    <location>
        <begin position="9"/>
        <end position="186"/>
    </location>
</feature>
<evidence type="ECO:0000256" key="3">
    <source>
        <dbReference type="PIRSR" id="PIRSR000105-2"/>
    </source>
</evidence>
<dbReference type="GO" id="GO:0006631">
    <property type="term" value="P:fatty acid metabolic process"/>
    <property type="evidence" value="ECO:0007669"/>
    <property type="project" value="InterPro"/>
</dbReference>
<dbReference type="InterPro" id="IPR008927">
    <property type="entry name" value="6-PGluconate_DH-like_C_sf"/>
</dbReference>
<keyword evidence="7" id="KW-1185">Reference proteome</keyword>
<dbReference type="InterPro" id="IPR036291">
    <property type="entry name" value="NAD(P)-bd_dom_sf"/>
</dbReference>
<keyword evidence="3" id="KW-0520">NAD</keyword>
<dbReference type="GO" id="GO:0070403">
    <property type="term" value="F:NAD+ binding"/>
    <property type="evidence" value="ECO:0007669"/>
    <property type="project" value="InterPro"/>
</dbReference>
<dbReference type="KEGG" id="gah:GAH_01600"/>
<evidence type="ECO:0000313" key="6">
    <source>
        <dbReference type="EMBL" id="AKG91112.1"/>
    </source>
</evidence>
<dbReference type="HOGENOM" id="CLU_009834_2_0_2"/>
<dbReference type="PIRSF" id="PIRSF000105">
    <property type="entry name" value="HCDH"/>
    <property type="match status" value="1"/>
</dbReference>
<dbReference type="Pfam" id="PF02737">
    <property type="entry name" value="3HCDH_N"/>
    <property type="match status" value="1"/>
</dbReference>
<dbReference type="RefSeq" id="WP_048095966.1">
    <property type="nucleotide sequence ID" value="NZ_CP011267.1"/>
</dbReference>
<dbReference type="OrthoDB" id="51300at2157"/>
<evidence type="ECO:0000256" key="2">
    <source>
        <dbReference type="PIRSR" id="PIRSR000105-1"/>
    </source>
</evidence>
<protein>
    <submittedName>
        <fullName evidence="6">3-hydroxyacyl-CoA dehydrogenase</fullName>
        <ecNumber evidence="6">1.1.1.157</ecNumber>
    </submittedName>
</protein>
<dbReference type="GO" id="GO:0008691">
    <property type="term" value="F:3-hydroxybutyryl-CoA dehydrogenase activity"/>
    <property type="evidence" value="ECO:0007669"/>
    <property type="project" value="UniProtKB-EC"/>
</dbReference>
<feature type="domain" description="3-hydroxyacyl-CoA dehydrogenase C-terminal" evidence="4">
    <location>
        <begin position="189"/>
        <end position="284"/>
    </location>
</feature>
<dbReference type="Gene3D" id="1.10.1040.10">
    <property type="entry name" value="N-(1-d-carboxylethyl)-l-norvaline Dehydrogenase, domain 2"/>
    <property type="match status" value="1"/>
</dbReference>
<dbReference type="PANTHER" id="PTHR48075">
    <property type="entry name" value="3-HYDROXYACYL-COA DEHYDROGENASE FAMILY PROTEIN"/>
    <property type="match status" value="1"/>
</dbReference>
<reference evidence="6 7" key="1">
    <citation type="submission" date="2015-04" db="EMBL/GenBank/DDBJ databases">
        <title>The complete genome sequence of the hyperthermophilic, obligate iron-reducing archaeon Geoglobus ahangari strain 234T.</title>
        <authorList>
            <person name="Manzella M.P."/>
            <person name="Holmes D.E."/>
            <person name="Rocheleau J.M."/>
            <person name="Chung A."/>
            <person name="Reguera G."/>
            <person name="Kashefi K."/>
        </authorList>
    </citation>
    <scope>NUCLEOTIDE SEQUENCE [LARGE SCALE GENOMIC DNA]</scope>
    <source>
        <strain evidence="6 7">234</strain>
    </source>
</reference>
<dbReference type="AlphaFoldDB" id="A0A0F7IFD4"/>
<proteinExistence type="predicted"/>
<dbReference type="GeneID" id="24804168"/>
<dbReference type="Gene3D" id="3.40.50.720">
    <property type="entry name" value="NAD(P)-binding Rossmann-like Domain"/>
    <property type="match status" value="1"/>
</dbReference>
<keyword evidence="1 6" id="KW-0560">Oxidoreductase</keyword>
<dbReference type="SUPFAM" id="SSF51735">
    <property type="entry name" value="NAD(P)-binding Rossmann-fold domains"/>
    <property type="match status" value="1"/>
</dbReference>
<dbReference type="InterPro" id="IPR006108">
    <property type="entry name" value="3HC_DH_C"/>
</dbReference>
<dbReference type="SUPFAM" id="SSF48179">
    <property type="entry name" value="6-phosphogluconate dehydrogenase C-terminal domain-like"/>
    <property type="match status" value="1"/>
</dbReference>
<name>A0A0F7IFD4_9EURY</name>
<dbReference type="Proteomes" id="UP000034723">
    <property type="component" value="Chromosome"/>
</dbReference>
<feature type="binding site" evidence="3">
    <location>
        <position position="122"/>
    </location>
    <ligand>
        <name>NAD(+)</name>
        <dbReference type="ChEBI" id="CHEBI:57540"/>
    </ligand>
</feature>
<feature type="binding site" evidence="3">
    <location>
        <position position="36"/>
    </location>
    <ligand>
        <name>NAD(+)</name>
        <dbReference type="ChEBI" id="CHEBI:57540"/>
    </ligand>
</feature>
<feature type="binding site" evidence="3">
    <location>
        <position position="276"/>
    </location>
    <ligand>
        <name>NAD(+)</name>
        <dbReference type="ChEBI" id="CHEBI:57540"/>
    </ligand>
</feature>
<dbReference type="EC" id="1.1.1.157" evidence="6"/>
<dbReference type="InterPro" id="IPR022694">
    <property type="entry name" value="3-OHacyl-CoA_DH"/>
</dbReference>
<evidence type="ECO:0000313" key="7">
    <source>
        <dbReference type="Proteomes" id="UP000034723"/>
    </source>
</evidence>
<dbReference type="PATRIC" id="fig|113653.22.peg.1576"/>
<dbReference type="InParanoid" id="A0A0F7IFD4"/>
<gene>
    <name evidence="6" type="ORF">GAH_01600</name>
</gene>
<feature type="site" description="Important for catalytic activity" evidence="2">
    <location>
        <position position="143"/>
    </location>
</feature>
<feature type="binding site" evidence="3">
    <location>
        <position position="146"/>
    </location>
    <ligand>
        <name>NAD(+)</name>
        <dbReference type="ChEBI" id="CHEBI:57540"/>
    </ligand>
</feature>